<dbReference type="RefSeq" id="WP_353648264.1">
    <property type="nucleotide sequence ID" value="NZ_CP159218.1"/>
</dbReference>
<dbReference type="SUPFAM" id="SSF53756">
    <property type="entry name" value="UDP-Glycosyltransferase/glycogen phosphorylase"/>
    <property type="match status" value="1"/>
</dbReference>
<keyword evidence="1" id="KW-0328">Glycosyltransferase</keyword>
<dbReference type="PANTHER" id="PTHR46401">
    <property type="entry name" value="GLYCOSYLTRANSFERASE WBBK-RELATED"/>
    <property type="match status" value="1"/>
</dbReference>
<sequence>MPALRVLLDATAVPAARGGVGRYVEELAAVLQHEVELVIACQRRDREVFTARAPRAELAVLPGWADPRPVRLLWEQFGLPLVARRLRVDVIHSPHYTMPLLAGRPVAVTLHDALFFSDREWHTGLKARFFRSWIKLSLRRAAVCVVDSAATGDELVRLAGADRDQLVVAHLGVDPARFHPPSTAEVSAAAASLELDDRGWIAFLATHEPRKNVPALVDGFVRSCTDRPDPPVLVLAGGAGWDTRIDGAIAAVPDHLTVLRPGYLPLSVLSGYLGGATVVAYPSLGEGFGIPVLEGMACGAAVLTTDRLSLPEVGGDAVAYTEPDGPAIGAALDTLLDDPHLRSELAARAVRRAADFTWDGCAQSCLAAYRTAVAGRRGRGIRGRGSRRLGGRRLGSRWRTAGGAG</sequence>
<dbReference type="Pfam" id="PF00534">
    <property type="entry name" value="Glycos_transf_1"/>
    <property type="match status" value="1"/>
</dbReference>
<dbReference type="PANTHER" id="PTHR46401:SF2">
    <property type="entry name" value="GLYCOSYLTRANSFERASE WBBK-RELATED"/>
    <property type="match status" value="1"/>
</dbReference>
<evidence type="ECO:0000256" key="2">
    <source>
        <dbReference type="ARBA" id="ARBA00022679"/>
    </source>
</evidence>
<reference evidence="5" key="1">
    <citation type="submission" date="2024-05" db="EMBL/GenBank/DDBJ databases">
        <authorList>
            <person name="Cai S.Y."/>
            <person name="Jin L.M."/>
            <person name="Li H.R."/>
        </authorList>
    </citation>
    <scope>NUCLEOTIDE SEQUENCE</scope>
    <source>
        <strain evidence="5">A5-74</strain>
    </source>
</reference>
<name>A0AAU8DKK7_9ACTN</name>
<evidence type="ECO:0000259" key="4">
    <source>
        <dbReference type="Pfam" id="PF13439"/>
    </source>
</evidence>
<feature type="domain" description="Glycosyl transferase family 1" evidence="3">
    <location>
        <begin position="196"/>
        <end position="349"/>
    </location>
</feature>
<dbReference type="Gene3D" id="3.40.50.2000">
    <property type="entry name" value="Glycogen Phosphorylase B"/>
    <property type="match status" value="2"/>
</dbReference>
<dbReference type="InterPro" id="IPR028098">
    <property type="entry name" value="Glyco_trans_4-like_N"/>
</dbReference>
<dbReference type="GO" id="GO:0016757">
    <property type="term" value="F:glycosyltransferase activity"/>
    <property type="evidence" value="ECO:0007669"/>
    <property type="project" value="UniProtKB-KW"/>
</dbReference>
<dbReference type="Pfam" id="PF13439">
    <property type="entry name" value="Glyco_transf_4"/>
    <property type="match status" value="1"/>
</dbReference>
<evidence type="ECO:0000256" key="1">
    <source>
        <dbReference type="ARBA" id="ARBA00022676"/>
    </source>
</evidence>
<feature type="domain" description="Glycosyltransferase subfamily 4-like N-terminal" evidence="4">
    <location>
        <begin position="18"/>
        <end position="177"/>
    </location>
</feature>
<dbReference type="EMBL" id="CP159218">
    <property type="protein sequence ID" value="XCG62649.1"/>
    <property type="molecule type" value="Genomic_DNA"/>
</dbReference>
<organism evidence="5">
    <name type="scientific">Nakamurella sp. A5-74</name>
    <dbReference type="NCBI Taxonomy" id="3158264"/>
    <lineage>
        <taxon>Bacteria</taxon>
        <taxon>Bacillati</taxon>
        <taxon>Actinomycetota</taxon>
        <taxon>Actinomycetes</taxon>
        <taxon>Nakamurellales</taxon>
        <taxon>Nakamurellaceae</taxon>
        <taxon>Nakamurella</taxon>
    </lineage>
</organism>
<proteinExistence type="predicted"/>
<evidence type="ECO:0000313" key="5">
    <source>
        <dbReference type="EMBL" id="XCG62649.1"/>
    </source>
</evidence>
<protein>
    <submittedName>
        <fullName evidence="5">Glycosyltransferase family 1 protein</fullName>
    </submittedName>
</protein>
<evidence type="ECO:0000259" key="3">
    <source>
        <dbReference type="Pfam" id="PF00534"/>
    </source>
</evidence>
<dbReference type="CDD" id="cd03809">
    <property type="entry name" value="GT4_MtfB-like"/>
    <property type="match status" value="1"/>
</dbReference>
<accession>A0AAU8DKK7</accession>
<dbReference type="AlphaFoldDB" id="A0AAU8DKK7"/>
<keyword evidence="2" id="KW-0808">Transferase</keyword>
<dbReference type="InterPro" id="IPR001296">
    <property type="entry name" value="Glyco_trans_1"/>
</dbReference>
<dbReference type="GO" id="GO:0009103">
    <property type="term" value="P:lipopolysaccharide biosynthetic process"/>
    <property type="evidence" value="ECO:0007669"/>
    <property type="project" value="TreeGrafter"/>
</dbReference>
<gene>
    <name evidence="5" type="ORF">ABLG96_15615</name>
</gene>